<accession>A0A010RBT9</accession>
<dbReference type="PANTHER" id="PTHR24126:SF14">
    <property type="entry name" value="ANK_REP_REGION DOMAIN-CONTAINING PROTEIN"/>
    <property type="match status" value="1"/>
</dbReference>
<feature type="region of interest" description="Disordered" evidence="4">
    <location>
        <begin position="579"/>
        <end position="627"/>
    </location>
</feature>
<evidence type="ECO:0000313" key="6">
    <source>
        <dbReference type="EMBL" id="EXF75204.1"/>
    </source>
</evidence>
<reference evidence="6 7" key="1">
    <citation type="submission" date="2014-02" db="EMBL/GenBank/DDBJ databases">
        <title>The genome sequence of Colletotrichum fioriniae PJ7.</title>
        <authorList>
            <person name="Baroncelli R."/>
            <person name="Thon M.R."/>
        </authorList>
    </citation>
    <scope>NUCLEOTIDE SEQUENCE [LARGE SCALE GENOMIC DNA]</scope>
    <source>
        <strain evidence="6 7">PJ7</strain>
    </source>
</reference>
<evidence type="ECO:0000256" key="4">
    <source>
        <dbReference type="SAM" id="MobiDB-lite"/>
    </source>
</evidence>
<evidence type="ECO:0000256" key="5">
    <source>
        <dbReference type="SAM" id="Phobius"/>
    </source>
</evidence>
<keyword evidence="5" id="KW-1133">Transmembrane helix</keyword>
<dbReference type="OrthoDB" id="341259at2759"/>
<keyword evidence="7" id="KW-1185">Reference proteome</keyword>
<comment type="caution">
    <text evidence="6">The sequence shown here is derived from an EMBL/GenBank/DDBJ whole genome shotgun (WGS) entry which is preliminary data.</text>
</comment>
<feature type="repeat" description="ANK" evidence="3">
    <location>
        <begin position="171"/>
        <end position="203"/>
    </location>
</feature>
<dbReference type="EMBL" id="JARH01000924">
    <property type="protein sequence ID" value="EXF75204.1"/>
    <property type="molecule type" value="Genomic_DNA"/>
</dbReference>
<dbReference type="Pfam" id="PF12796">
    <property type="entry name" value="Ank_2"/>
    <property type="match status" value="2"/>
</dbReference>
<dbReference type="KEGG" id="cfj:CFIO01_06162"/>
<dbReference type="Pfam" id="PF00023">
    <property type="entry name" value="Ank"/>
    <property type="match status" value="1"/>
</dbReference>
<feature type="region of interest" description="Disordered" evidence="4">
    <location>
        <begin position="1"/>
        <end position="53"/>
    </location>
</feature>
<evidence type="ECO:0000256" key="3">
    <source>
        <dbReference type="PROSITE-ProRule" id="PRU00023"/>
    </source>
</evidence>
<name>A0A010RBT9_9PEZI</name>
<sequence length="1272" mass="142974">MVEPGDAVGALGPEPHEADSLTVEKSDGISQPGDLKDDQSSDSNSDSEDATDQLQSPLMQLLSTMASHPHPEAEADLNKLRELINTDKSQVNGNYGYSKTAPLHIAAERGLVDAVEEMLRAGAELGSRDRAGFTPLMIATEKRQADVMGKLLLPRSESADVKSQLEIRNRMGWTPLLLATIYRFSEGVKLLIDAGADCNAQTRFSYATPLVVASSLGYQEIAMMLLDTRNPKGCARLNLQDEDGNTALTSAVIEGHHGIAKSLLDADADFTIKNHQEKNALHLASEQGNERIVDMLLKADALKATVNETDEKKRTPLHLAINTLHKLQNKLSLDQIDSVDLMVEEDSNAEAQSHCIGTIQLLLDHRAQPEAETLEGETALHLAVACGESSVLRRIVEKVKPEHLSIRNRNQQTALSFVLQLEGRRRATAMRVFLNSDFVKIAKFDQENTWDRVLVWATNDYKLHDIAQQILHYKIRKKYTMPPEFEGWNAIRWAAHYQDPKILRQLISSSPETDEIQQALKSVQESTLKLVNEPSISSEAIAELPLMIWLLITASKQTDELTDCLGEILKALETRTSKEKSLRKRYGGNPRVKQNGNLNPDRGENRQGSTTGEISGTKKQRQGSKQEIFESEQLEKLKYIIRDPPFAKSWVHKEPLDYGLPQPTIVEARIEVLKSFDANIVQFSRADGVVRTIQTRGTVRDIIYEAGPTKLIQTATGMHQAVADLDGDEGKIEPDFTWVHLPATNDLVTRILKEEHCSTNRYYQVSSFFQDSWVEMPDKKTESRMMRPRSVFRQQKQTTDAKPDSSKRSQAPRIEITEEPSGKRQGQHGSLGEGQTKDGKIQKPITVEAGIEANEDEEDRTGKFEEANEQGRIQTLQFESDGHEKTDSGFVAASAIYMPYFCFSVNLDKVQEPFEPKKRFDDLLDGYPTESMTTSEKHKQAKYGGRESQPRSADEMSKSIVDYLIRSYERLTEIERLPNTSSNDAASSENQELAATRELSISQIYSSHMNRIGRDETTLYETSRDRRQNKQRDQERDLLQKLKLAFPKWKRDSETGSKRSPSASSDAGTTMEDAFEEAEKLYGDIKDVRDELNILKSVAQHQKTVQMGLENKEKLTADLSAAYVVNDIEQMEAVAQRIESAVNTTISLQQNEIANYQAKLAGDQGKILMIFTFATLLFVSPIHQGAVFARSTMVSVIIGLVAFFWENIKRSSMVRVFKAIVYFVCEKINESTMASIFKAFVCFFWGKIKEYGEKVWRKSRELKASASKCFRS</sequence>
<dbReference type="InterPro" id="IPR002110">
    <property type="entry name" value="Ankyrin_rpt"/>
</dbReference>
<dbReference type="SMART" id="SM00248">
    <property type="entry name" value="ANK"/>
    <property type="match status" value="9"/>
</dbReference>
<feature type="compositionally biased region" description="Basic and acidic residues" evidence="4">
    <location>
        <begin position="944"/>
        <end position="955"/>
    </location>
</feature>
<dbReference type="InterPro" id="IPR036770">
    <property type="entry name" value="Ankyrin_rpt-contain_sf"/>
</dbReference>
<feature type="repeat" description="ANK" evidence="3">
    <location>
        <begin position="276"/>
        <end position="308"/>
    </location>
</feature>
<keyword evidence="1" id="KW-0677">Repeat</keyword>
<feature type="region of interest" description="Disordered" evidence="4">
    <location>
        <begin position="1049"/>
        <end position="1070"/>
    </location>
</feature>
<dbReference type="PROSITE" id="PS50297">
    <property type="entry name" value="ANK_REP_REGION"/>
    <property type="match status" value="4"/>
</dbReference>
<feature type="transmembrane region" description="Helical" evidence="5">
    <location>
        <begin position="1187"/>
        <end position="1205"/>
    </location>
</feature>
<dbReference type="Gene3D" id="1.25.40.20">
    <property type="entry name" value="Ankyrin repeat-containing domain"/>
    <property type="match status" value="2"/>
</dbReference>
<dbReference type="HOGENOM" id="CLU_263824_0_0_1"/>
<evidence type="ECO:0000256" key="1">
    <source>
        <dbReference type="ARBA" id="ARBA00022737"/>
    </source>
</evidence>
<dbReference type="SUPFAM" id="SSF48403">
    <property type="entry name" value="Ankyrin repeat"/>
    <property type="match status" value="2"/>
</dbReference>
<dbReference type="eggNOG" id="KOG4177">
    <property type="taxonomic scope" value="Eukaryota"/>
</dbReference>
<feature type="compositionally biased region" description="Basic and acidic residues" evidence="4">
    <location>
        <begin position="14"/>
        <end position="27"/>
    </location>
</feature>
<dbReference type="Proteomes" id="UP000020467">
    <property type="component" value="Unassembled WGS sequence"/>
</dbReference>
<protein>
    <submittedName>
        <fullName evidence="6">Uncharacterized protein</fullName>
    </submittedName>
</protein>
<feature type="repeat" description="ANK" evidence="3">
    <location>
        <begin position="243"/>
        <end position="275"/>
    </location>
</feature>
<feature type="region of interest" description="Disordered" evidence="4">
    <location>
        <begin position="925"/>
        <end position="955"/>
    </location>
</feature>
<feature type="compositionally biased region" description="Polar residues" evidence="4">
    <location>
        <begin position="1058"/>
        <end position="1068"/>
    </location>
</feature>
<gene>
    <name evidence="6" type="ORF">CFIO01_06162</name>
</gene>
<dbReference type="PANTHER" id="PTHR24126">
    <property type="entry name" value="ANKYRIN REPEAT, PH AND SEC7 DOMAIN CONTAINING PROTEIN SECG-RELATED"/>
    <property type="match status" value="1"/>
</dbReference>
<dbReference type="PROSITE" id="PS50088">
    <property type="entry name" value="ANK_REPEAT"/>
    <property type="match status" value="5"/>
</dbReference>
<organism evidence="6 7">
    <name type="scientific">Colletotrichum fioriniae PJ7</name>
    <dbReference type="NCBI Taxonomy" id="1445577"/>
    <lineage>
        <taxon>Eukaryota</taxon>
        <taxon>Fungi</taxon>
        <taxon>Dikarya</taxon>
        <taxon>Ascomycota</taxon>
        <taxon>Pezizomycotina</taxon>
        <taxon>Sordariomycetes</taxon>
        <taxon>Hypocreomycetidae</taxon>
        <taxon>Glomerellales</taxon>
        <taxon>Glomerellaceae</taxon>
        <taxon>Colletotrichum</taxon>
        <taxon>Colletotrichum acutatum species complex</taxon>
    </lineage>
</organism>
<feature type="region of interest" description="Disordered" evidence="4">
    <location>
        <begin position="1015"/>
        <end position="1037"/>
    </location>
</feature>
<feature type="region of interest" description="Disordered" evidence="4">
    <location>
        <begin position="779"/>
        <end position="885"/>
    </location>
</feature>
<proteinExistence type="predicted"/>
<keyword evidence="5" id="KW-0472">Membrane</keyword>
<keyword evidence="2 3" id="KW-0040">ANK repeat</keyword>
<feature type="repeat" description="ANK" evidence="3">
    <location>
        <begin position="98"/>
        <end position="130"/>
    </location>
</feature>
<evidence type="ECO:0000256" key="2">
    <source>
        <dbReference type="ARBA" id="ARBA00023043"/>
    </source>
</evidence>
<feature type="repeat" description="ANK" evidence="3">
    <location>
        <begin position="375"/>
        <end position="398"/>
    </location>
</feature>
<evidence type="ECO:0000313" key="7">
    <source>
        <dbReference type="Proteomes" id="UP000020467"/>
    </source>
</evidence>
<keyword evidence="5" id="KW-0812">Transmembrane</keyword>
<dbReference type="AlphaFoldDB" id="A0A010RBT9"/>